<proteinExistence type="predicted"/>
<evidence type="ECO:0000313" key="2">
    <source>
        <dbReference type="EMBL" id="KAF2536721.1"/>
    </source>
</evidence>
<gene>
    <name evidence="2" type="ORF">F2Q68_00021156</name>
</gene>
<evidence type="ECO:0000313" key="3">
    <source>
        <dbReference type="Proteomes" id="UP000712281"/>
    </source>
</evidence>
<name>A0A8S9FU67_BRACR</name>
<sequence length="161" mass="18198">MHKPSSVPMGRLSTHTAWSLRGDRARAKLGRYVETEHAHASVGSDRARTRLGKIHGLSHFDGELYKELTKYQCKTMDNVLSRAWAHVKWEKDVASRAMAQQKKDQKVVRPDRNDRDERPSPRSIKDSGNRNQGRYQNRPLKKADTSGHVADGPTGQVASED</sequence>
<accession>A0A8S9FU67</accession>
<organism evidence="2 3">
    <name type="scientific">Brassica cretica</name>
    <name type="common">Mustard</name>
    <dbReference type="NCBI Taxonomy" id="69181"/>
    <lineage>
        <taxon>Eukaryota</taxon>
        <taxon>Viridiplantae</taxon>
        <taxon>Streptophyta</taxon>
        <taxon>Embryophyta</taxon>
        <taxon>Tracheophyta</taxon>
        <taxon>Spermatophyta</taxon>
        <taxon>Magnoliopsida</taxon>
        <taxon>eudicotyledons</taxon>
        <taxon>Gunneridae</taxon>
        <taxon>Pentapetalae</taxon>
        <taxon>rosids</taxon>
        <taxon>malvids</taxon>
        <taxon>Brassicales</taxon>
        <taxon>Brassicaceae</taxon>
        <taxon>Brassiceae</taxon>
        <taxon>Brassica</taxon>
    </lineage>
</organism>
<dbReference type="AlphaFoldDB" id="A0A8S9FU67"/>
<feature type="region of interest" description="Disordered" evidence="1">
    <location>
        <begin position="93"/>
        <end position="161"/>
    </location>
</feature>
<evidence type="ECO:0000256" key="1">
    <source>
        <dbReference type="SAM" id="MobiDB-lite"/>
    </source>
</evidence>
<reference evidence="2" key="1">
    <citation type="submission" date="2019-12" db="EMBL/GenBank/DDBJ databases">
        <title>Genome sequencing and annotation of Brassica cretica.</title>
        <authorList>
            <person name="Studholme D.J."/>
            <person name="Sarris P.F."/>
        </authorList>
    </citation>
    <scope>NUCLEOTIDE SEQUENCE</scope>
    <source>
        <strain evidence="2">PFS-001/15</strain>
        <tissue evidence="2">Leaf</tissue>
    </source>
</reference>
<feature type="compositionally biased region" description="Basic and acidic residues" evidence="1">
    <location>
        <begin position="101"/>
        <end position="128"/>
    </location>
</feature>
<dbReference type="EMBL" id="QGKW02002228">
    <property type="protein sequence ID" value="KAF2536721.1"/>
    <property type="molecule type" value="Genomic_DNA"/>
</dbReference>
<dbReference type="Proteomes" id="UP000712281">
    <property type="component" value="Unassembled WGS sequence"/>
</dbReference>
<protein>
    <submittedName>
        <fullName evidence="2">Uncharacterized protein</fullName>
    </submittedName>
</protein>
<comment type="caution">
    <text evidence="2">The sequence shown here is derived from an EMBL/GenBank/DDBJ whole genome shotgun (WGS) entry which is preliminary data.</text>
</comment>